<gene>
    <name evidence="1" type="ORF">CEXT_275591</name>
</gene>
<name>A0AAV4PEH5_CAEEX</name>
<protein>
    <submittedName>
        <fullName evidence="1">Uncharacterized protein</fullName>
    </submittedName>
</protein>
<organism evidence="1 2">
    <name type="scientific">Caerostris extrusa</name>
    <name type="common">Bark spider</name>
    <name type="synonym">Caerostris bankana</name>
    <dbReference type="NCBI Taxonomy" id="172846"/>
    <lineage>
        <taxon>Eukaryota</taxon>
        <taxon>Metazoa</taxon>
        <taxon>Ecdysozoa</taxon>
        <taxon>Arthropoda</taxon>
        <taxon>Chelicerata</taxon>
        <taxon>Arachnida</taxon>
        <taxon>Araneae</taxon>
        <taxon>Araneomorphae</taxon>
        <taxon>Entelegynae</taxon>
        <taxon>Araneoidea</taxon>
        <taxon>Araneidae</taxon>
        <taxon>Caerostris</taxon>
    </lineage>
</organism>
<comment type="caution">
    <text evidence="1">The sequence shown here is derived from an EMBL/GenBank/DDBJ whole genome shotgun (WGS) entry which is preliminary data.</text>
</comment>
<proteinExistence type="predicted"/>
<dbReference type="Proteomes" id="UP001054945">
    <property type="component" value="Unassembled WGS sequence"/>
</dbReference>
<reference evidence="1 2" key="1">
    <citation type="submission" date="2021-06" db="EMBL/GenBank/DDBJ databases">
        <title>Caerostris extrusa draft genome.</title>
        <authorList>
            <person name="Kono N."/>
            <person name="Arakawa K."/>
        </authorList>
    </citation>
    <scope>NUCLEOTIDE SEQUENCE [LARGE SCALE GENOMIC DNA]</scope>
</reference>
<keyword evidence="2" id="KW-1185">Reference proteome</keyword>
<sequence>MQIALIHVSEKCLPVELLCTSSLSMAIKRKNDTFLSQVTLSLRDNTPSEVFSSTEHSRSDIHYHFPTWDLLEREKQRELLCFLNACFYISFAAPHILEAILCSKTRRHSQNYCFPDQ</sequence>
<evidence type="ECO:0000313" key="1">
    <source>
        <dbReference type="EMBL" id="GIX95521.1"/>
    </source>
</evidence>
<accession>A0AAV4PEH5</accession>
<dbReference type="EMBL" id="BPLR01004530">
    <property type="protein sequence ID" value="GIX95521.1"/>
    <property type="molecule type" value="Genomic_DNA"/>
</dbReference>
<dbReference type="AlphaFoldDB" id="A0AAV4PEH5"/>
<evidence type="ECO:0000313" key="2">
    <source>
        <dbReference type="Proteomes" id="UP001054945"/>
    </source>
</evidence>